<organism evidence="1 2">
    <name type="scientific">Emiliania huxleyi (strain CCMP1516)</name>
    <dbReference type="NCBI Taxonomy" id="280463"/>
    <lineage>
        <taxon>Eukaryota</taxon>
        <taxon>Haptista</taxon>
        <taxon>Haptophyta</taxon>
        <taxon>Prymnesiophyceae</taxon>
        <taxon>Isochrysidales</taxon>
        <taxon>Noelaerhabdaceae</taxon>
        <taxon>Emiliania</taxon>
    </lineage>
</organism>
<sequence>MLGVQGNGSARCGGASRADGHFIALGNTEEHLSVVVLGHPQRGDPATEEQLDRVSGDGWVAAKDGDYADALSKGHTVILTESTGAFSADLDRVLRQLANPMSERSC</sequence>
<dbReference type="HOGENOM" id="CLU_2228271_0_0_1"/>
<name>A0A0D3I2F8_EMIH1</name>
<proteinExistence type="predicted"/>
<reference evidence="2" key="1">
    <citation type="journal article" date="2013" name="Nature">
        <title>Pan genome of the phytoplankton Emiliania underpins its global distribution.</title>
        <authorList>
            <person name="Read B.A."/>
            <person name="Kegel J."/>
            <person name="Klute M.J."/>
            <person name="Kuo A."/>
            <person name="Lefebvre S.C."/>
            <person name="Maumus F."/>
            <person name="Mayer C."/>
            <person name="Miller J."/>
            <person name="Monier A."/>
            <person name="Salamov A."/>
            <person name="Young J."/>
            <person name="Aguilar M."/>
            <person name="Claverie J.M."/>
            <person name="Frickenhaus S."/>
            <person name="Gonzalez K."/>
            <person name="Herman E.K."/>
            <person name="Lin Y.C."/>
            <person name="Napier J."/>
            <person name="Ogata H."/>
            <person name="Sarno A.F."/>
            <person name="Shmutz J."/>
            <person name="Schroeder D."/>
            <person name="de Vargas C."/>
            <person name="Verret F."/>
            <person name="von Dassow P."/>
            <person name="Valentin K."/>
            <person name="Van de Peer Y."/>
            <person name="Wheeler G."/>
            <person name="Dacks J.B."/>
            <person name="Delwiche C.F."/>
            <person name="Dyhrman S.T."/>
            <person name="Glockner G."/>
            <person name="John U."/>
            <person name="Richards T."/>
            <person name="Worden A.Z."/>
            <person name="Zhang X."/>
            <person name="Grigoriev I.V."/>
            <person name="Allen A.E."/>
            <person name="Bidle K."/>
            <person name="Borodovsky M."/>
            <person name="Bowler C."/>
            <person name="Brownlee C."/>
            <person name="Cock J.M."/>
            <person name="Elias M."/>
            <person name="Gladyshev V.N."/>
            <person name="Groth M."/>
            <person name="Guda C."/>
            <person name="Hadaegh A."/>
            <person name="Iglesias-Rodriguez M.D."/>
            <person name="Jenkins J."/>
            <person name="Jones B.M."/>
            <person name="Lawson T."/>
            <person name="Leese F."/>
            <person name="Lindquist E."/>
            <person name="Lobanov A."/>
            <person name="Lomsadze A."/>
            <person name="Malik S.B."/>
            <person name="Marsh M.E."/>
            <person name="Mackinder L."/>
            <person name="Mock T."/>
            <person name="Mueller-Roeber B."/>
            <person name="Pagarete A."/>
            <person name="Parker M."/>
            <person name="Probert I."/>
            <person name="Quesneville H."/>
            <person name="Raines C."/>
            <person name="Rensing S.A."/>
            <person name="Riano-Pachon D.M."/>
            <person name="Richier S."/>
            <person name="Rokitta S."/>
            <person name="Shiraiwa Y."/>
            <person name="Soanes D.M."/>
            <person name="van der Giezen M."/>
            <person name="Wahlund T.M."/>
            <person name="Williams B."/>
            <person name="Wilson W."/>
            <person name="Wolfe G."/>
            <person name="Wurch L.L."/>
        </authorList>
    </citation>
    <scope>NUCLEOTIDE SEQUENCE</scope>
</reference>
<dbReference type="RefSeq" id="XP_005757872.1">
    <property type="nucleotide sequence ID" value="XM_005757815.1"/>
</dbReference>
<keyword evidence="2" id="KW-1185">Reference proteome</keyword>
<dbReference type="GeneID" id="17251534"/>
<dbReference type="KEGG" id="ehx:EMIHUDRAFT_199185"/>
<dbReference type="Proteomes" id="UP000013827">
    <property type="component" value="Unassembled WGS sequence"/>
</dbReference>
<dbReference type="PaxDb" id="2903-EOD05443"/>
<protein>
    <submittedName>
        <fullName evidence="1">Uncharacterized protein</fullName>
    </submittedName>
</protein>
<evidence type="ECO:0000313" key="1">
    <source>
        <dbReference type="EnsemblProtists" id="EOD05443"/>
    </source>
</evidence>
<accession>A0A0D3I2F8</accession>
<dbReference type="AlphaFoldDB" id="A0A0D3I2F8"/>
<reference evidence="1" key="2">
    <citation type="submission" date="2024-10" db="UniProtKB">
        <authorList>
            <consortium name="EnsemblProtists"/>
        </authorList>
    </citation>
    <scope>IDENTIFICATION</scope>
</reference>
<evidence type="ECO:0000313" key="2">
    <source>
        <dbReference type="Proteomes" id="UP000013827"/>
    </source>
</evidence>
<dbReference type="EnsemblProtists" id="EOD05443">
    <property type="protein sequence ID" value="EOD05443"/>
    <property type="gene ID" value="EMIHUDRAFT_199185"/>
</dbReference>